<dbReference type="PANTHER" id="PTHR31760">
    <property type="entry name" value="S-ADENOSYL-L-METHIONINE-DEPENDENT METHYLTRANSFERASES SUPERFAMILY PROTEIN"/>
    <property type="match status" value="1"/>
</dbReference>
<comment type="subcellular location">
    <subcellularLocation>
        <location evidence="6">Cytoplasm</location>
    </subcellularLocation>
</comment>
<dbReference type="PATRIC" id="fig|1423783.4.peg.2378"/>
<evidence type="ECO:0000313" key="7">
    <source>
        <dbReference type="EMBL" id="KRL87515.1"/>
    </source>
</evidence>
<evidence type="ECO:0000256" key="6">
    <source>
        <dbReference type="HAMAP-Rule" id="MF_00074"/>
    </source>
</evidence>
<gene>
    <name evidence="6" type="primary">rsmG</name>
    <name evidence="7" type="ORF">FC50_GL002324</name>
</gene>
<dbReference type="RefSeq" id="WP_054650868.1">
    <property type="nucleotide sequence ID" value="NZ_AZFJ01000021.1"/>
</dbReference>
<dbReference type="SUPFAM" id="SSF53335">
    <property type="entry name" value="S-adenosyl-L-methionine-dependent methyltransferases"/>
    <property type="match status" value="1"/>
</dbReference>
<dbReference type="STRING" id="1423783.FC50_GL002324"/>
<accession>A0A0R1UCU9</accession>
<dbReference type="OrthoDB" id="9808773at2"/>
<dbReference type="HAMAP" id="MF_00074">
    <property type="entry name" value="16SrRNA_methyltr_G"/>
    <property type="match status" value="1"/>
</dbReference>
<evidence type="ECO:0000313" key="8">
    <source>
        <dbReference type="Proteomes" id="UP000051922"/>
    </source>
</evidence>
<comment type="similarity">
    <text evidence="6">Belongs to the methyltransferase superfamily. RNA methyltransferase RsmG family.</text>
</comment>
<comment type="caution">
    <text evidence="6">Lacks conserved residue(s) required for the propagation of feature annotation.</text>
</comment>
<dbReference type="GO" id="GO:0070043">
    <property type="term" value="F:rRNA (guanine-N7-)-methyltransferase activity"/>
    <property type="evidence" value="ECO:0007669"/>
    <property type="project" value="UniProtKB-UniRule"/>
</dbReference>
<dbReference type="EMBL" id="AZFJ01000021">
    <property type="protein sequence ID" value="KRL87515.1"/>
    <property type="molecule type" value="Genomic_DNA"/>
</dbReference>
<keyword evidence="3 6" id="KW-0489">Methyltransferase</keyword>
<keyword evidence="1 6" id="KW-0963">Cytoplasm</keyword>
<evidence type="ECO:0000256" key="5">
    <source>
        <dbReference type="ARBA" id="ARBA00022691"/>
    </source>
</evidence>
<organism evidence="7 8">
    <name type="scientific">Lacticaseibacillus pantheris DSM 15945 = JCM 12539 = NBRC 106106</name>
    <dbReference type="NCBI Taxonomy" id="1423783"/>
    <lineage>
        <taxon>Bacteria</taxon>
        <taxon>Bacillati</taxon>
        <taxon>Bacillota</taxon>
        <taxon>Bacilli</taxon>
        <taxon>Lactobacillales</taxon>
        <taxon>Lactobacillaceae</taxon>
        <taxon>Lacticaseibacillus</taxon>
    </lineage>
</organism>
<feature type="binding site" evidence="6">
    <location>
        <begin position="130"/>
        <end position="131"/>
    </location>
    <ligand>
        <name>S-adenosyl-L-methionine</name>
        <dbReference type="ChEBI" id="CHEBI:59789"/>
    </ligand>
</feature>
<sequence length="243" mass="26625">MNPEEFAAALAQSGVELSDAQRAQFAEYYTYLVAENQKMNLTAITDEGDVYLKHFYDSVTPLLAFPQLRTATLTVCDVGAGAGFPSLPMKILNPNLEVTIVDSLQKRIDFLDRLCQRLHLKGVHLVHARAEEFGRKQSPDRESFALVTARAVAALDVLAELCLPLVQLGGQFIAMKGMQGANEVAQADKAIKILGGHVVDDRELTLPVEEAPRHLVVIDKVVRTPKKYPRKPGTPAKQPIGGQ</sequence>
<dbReference type="Proteomes" id="UP000051922">
    <property type="component" value="Unassembled WGS sequence"/>
</dbReference>
<name>A0A0R1UCU9_9LACO</name>
<dbReference type="PIRSF" id="PIRSF003078">
    <property type="entry name" value="GidB"/>
    <property type="match status" value="1"/>
</dbReference>
<keyword evidence="4 6" id="KW-0808">Transferase</keyword>
<dbReference type="Pfam" id="PF02527">
    <property type="entry name" value="GidB"/>
    <property type="match status" value="1"/>
</dbReference>
<dbReference type="FunFam" id="3.40.50.150:FF:000041">
    <property type="entry name" value="Ribosomal RNA small subunit methyltransferase G"/>
    <property type="match status" value="1"/>
</dbReference>
<keyword evidence="8" id="KW-1185">Reference proteome</keyword>
<evidence type="ECO:0000256" key="3">
    <source>
        <dbReference type="ARBA" id="ARBA00022603"/>
    </source>
</evidence>
<keyword evidence="5 6" id="KW-0949">S-adenosyl-L-methionine</keyword>
<feature type="binding site" evidence="6">
    <location>
        <position position="79"/>
    </location>
    <ligand>
        <name>S-adenosyl-L-methionine</name>
        <dbReference type="ChEBI" id="CHEBI:59789"/>
    </ligand>
</feature>
<dbReference type="NCBIfam" id="TIGR00138">
    <property type="entry name" value="rsmG_gidB"/>
    <property type="match status" value="1"/>
</dbReference>
<proteinExistence type="inferred from homology"/>
<evidence type="ECO:0000256" key="4">
    <source>
        <dbReference type="ARBA" id="ARBA00022679"/>
    </source>
</evidence>
<comment type="caution">
    <text evidence="7">The sequence shown here is derived from an EMBL/GenBank/DDBJ whole genome shotgun (WGS) entry which is preliminary data.</text>
</comment>
<feature type="binding site" evidence="6">
    <location>
        <position position="84"/>
    </location>
    <ligand>
        <name>S-adenosyl-L-methionine</name>
        <dbReference type="ChEBI" id="CHEBI:59789"/>
    </ligand>
</feature>
<keyword evidence="2 6" id="KW-0698">rRNA processing</keyword>
<dbReference type="Gene3D" id="3.40.50.150">
    <property type="entry name" value="Vaccinia Virus protein VP39"/>
    <property type="match status" value="1"/>
</dbReference>
<dbReference type="AlphaFoldDB" id="A0A0R1UCU9"/>
<dbReference type="InterPro" id="IPR029063">
    <property type="entry name" value="SAM-dependent_MTases_sf"/>
</dbReference>
<protein>
    <recommendedName>
        <fullName evidence="6">Ribosomal RNA small subunit methyltransferase G</fullName>
        <ecNumber evidence="6">2.1.1.-</ecNumber>
    </recommendedName>
    <alternativeName>
        <fullName evidence="6">16S rRNA 7-methylguanosine methyltransferase</fullName>
        <shortName evidence="6">16S rRNA m7G methyltransferase</shortName>
    </alternativeName>
</protein>
<evidence type="ECO:0000256" key="1">
    <source>
        <dbReference type="ARBA" id="ARBA00022490"/>
    </source>
</evidence>
<comment type="function">
    <text evidence="6">Specifically methylates the N7 position of a guanine in 16S rRNA.</text>
</comment>
<dbReference type="GO" id="GO:0005829">
    <property type="term" value="C:cytosol"/>
    <property type="evidence" value="ECO:0007669"/>
    <property type="project" value="TreeGrafter"/>
</dbReference>
<dbReference type="CDD" id="cd02440">
    <property type="entry name" value="AdoMet_MTases"/>
    <property type="match status" value="1"/>
</dbReference>
<reference evidence="7 8" key="1">
    <citation type="journal article" date="2015" name="Genome Announc.">
        <title>Expanding the biotechnology potential of lactobacilli through comparative genomics of 213 strains and associated genera.</title>
        <authorList>
            <person name="Sun Z."/>
            <person name="Harris H.M."/>
            <person name="McCann A."/>
            <person name="Guo C."/>
            <person name="Argimon S."/>
            <person name="Zhang W."/>
            <person name="Yang X."/>
            <person name="Jeffery I.B."/>
            <person name="Cooney J.C."/>
            <person name="Kagawa T.F."/>
            <person name="Liu W."/>
            <person name="Song Y."/>
            <person name="Salvetti E."/>
            <person name="Wrobel A."/>
            <person name="Rasinkangas P."/>
            <person name="Parkhill J."/>
            <person name="Rea M.C."/>
            <person name="O'Sullivan O."/>
            <person name="Ritari J."/>
            <person name="Douillard F.P."/>
            <person name="Paul Ross R."/>
            <person name="Yang R."/>
            <person name="Briner A.E."/>
            <person name="Felis G.E."/>
            <person name="de Vos W.M."/>
            <person name="Barrangou R."/>
            <person name="Klaenhammer T.R."/>
            <person name="Caufield P.W."/>
            <person name="Cui Y."/>
            <person name="Zhang H."/>
            <person name="O'Toole P.W."/>
        </authorList>
    </citation>
    <scope>NUCLEOTIDE SEQUENCE [LARGE SCALE GENOMIC DNA]</scope>
    <source>
        <strain evidence="7 8">DSM 15945</strain>
    </source>
</reference>
<dbReference type="EC" id="2.1.1.-" evidence="6"/>
<evidence type="ECO:0000256" key="2">
    <source>
        <dbReference type="ARBA" id="ARBA00022552"/>
    </source>
</evidence>
<dbReference type="InterPro" id="IPR003682">
    <property type="entry name" value="rRNA_ssu_MeTfrase_G"/>
</dbReference>
<dbReference type="PANTHER" id="PTHR31760:SF0">
    <property type="entry name" value="S-ADENOSYL-L-METHIONINE-DEPENDENT METHYLTRANSFERASES SUPERFAMILY PROTEIN"/>
    <property type="match status" value="1"/>
</dbReference>
<feature type="binding site" evidence="6">
    <location>
        <position position="150"/>
    </location>
    <ligand>
        <name>S-adenosyl-L-methionine</name>
        <dbReference type="ChEBI" id="CHEBI:59789"/>
    </ligand>
</feature>